<evidence type="ECO:0000256" key="3">
    <source>
        <dbReference type="ARBA" id="ARBA00022645"/>
    </source>
</evidence>
<dbReference type="PANTHER" id="PTHR11705:SF143">
    <property type="entry name" value="SLL0236 PROTEIN"/>
    <property type="match status" value="1"/>
</dbReference>
<dbReference type="EC" id="3.4.17.18" evidence="11"/>
<evidence type="ECO:0000313" key="14">
    <source>
        <dbReference type="EMBL" id="KPK63200.1"/>
    </source>
</evidence>
<keyword evidence="4" id="KW-0645">Protease</keyword>
<dbReference type="Proteomes" id="UP000051373">
    <property type="component" value="Unassembled WGS sequence"/>
</dbReference>
<evidence type="ECO:0000256" key="10">
    <source>
        <dbReference type="ARBA" id="ARBA00050859"/>
    </source>
</evidence>
<feature type="domain" description="Peptidase M14" evidence="13">
    <location>
        <begin position="87"/>
        <end position="394"/>
    </location>
</feature>
<dbReference type="STRING" id="1703779.AMJ83_08130"/>
<evidence type="ECO:0000256" key="6">
    <source>
        <dbReference type="ARBA" id="ARBA00022729"/>
    </source>
</evidence>
<evidence type="ECO:0000256" key="9">
    <source>
        <dbReference type="ARBA" id="ARBA00023049"/>
    </source>
</evidence>
<comment type="similarity">
    <text evidence="2 12">Belongs to the peptidase M14 family.</text>
</comment>
<dbReference type="AlphaFoldDB" id="A0A0S8FR07"/>
<keyword evidence="5" id="KW-0479">Metal-binding</keyword>
<evidence type="ECO:0000256" key="8">
    <source>
        <dbReference type="ARBA" id="ARBA00022833"/>
    </source>
</evidence>
<evidence type="ECO:0000256" key="5">
    <source>
        <dbReference type="ARBA" id="ARBA00022723"/>
    </source>
</evidence>
<evidence type="ECO:0000313" key="15">
    <source>
        <dbReference type="Proteomes" id="UP000051373"/>
    </source>
</evidence>
<comment type="caution">
    <text evidence="14">The sequence shown here is derived from an EMBL/GenBank/DDBJ whole genome shotgun (WGS) entry which is preliminary data.</text>
</comment>
<keyword evidence="6" id="KW-0732">Signal</keyword>
<keyword evidence="8" id="KW-0862">Zinc</keyword>
<evidence type="ECO:0000256" key="2">
    <source>
        <dbReference type="ARBA" id="ARBA00005988"/>
    </source>
</evidence>
<keyword evidence="3" id="KW-0121">Carboxypeptidase</keyword>
<evidence type="ECO:0000256" key="4">
    <source>
        <dbReference type="ARBA" id="ARBA00022670"/>
    </source>
</evidence>
<dbReference type="InterPro" id="IPR025965">
    <property type="entry name" value="FlgD/Vpr_Ig-like"/>
</dbReference>
<dbReference type="GO" id="GO:0004181">
    <property type="term" value="F:metallocarboxypeptidase activity"/>
    <property type="evidence" value="ECO:0007669"/>
    <property type="project" value="InterPro"/>
</dbReference>
<dbReference type="Pfam" id="PF13860">
    <property type="entry name" value="FlgD_ig"/>
    <property type="match status" value="1"/>
</dbReference>
<evidence type="ECO:0000256" key="11">
    <source>
        <dbReference type="ARBA" id="ARBA00066554"/>
    </source>
</evidence>
<reference evidence="14 15" key="1">
    <citation type="journal article" date="2015" name="Microbiome">
        <title>Genomic resolution of linkages in carbon, nitrogen, and sulfur cycling among widespread estuary sediment bacteria.</title>
        <authorList>
            <person name="Baker B.J."/>
            <person name="Lazar C.S."/>
            <person name="Teske A.P."/>
            <person name="Dick G.J."/>
        </authorList>
    </citation>
    <scope>NUCLEOTIDE SEQUENCE [LARGE SCALE GENOMIC DNA]</scope>
    <source>
        <strain evidence="14">SM23_42</strain>
    </source>
</reference>
<dbReference type="InterPro" id="IPR026444">
    <property type="entry name" value="Secre_tail"/>
</dbReference>
<proteinExistence type="inferred from homology"/>
<dbReference type="GO" id="GO:0006508">
    <property type="term" value="P:proteolysis"/>
    <property type="evidence" value="ECO:0007669"/>
    <property type="project" value="UniProtKB-KW"/>
</dbReference>
<keyword evidence="7" id="KW-0378">Hydrolase</keyword>
<feature type="active site" description="Proton donor/acceptor" evidence="12">
    <location>
        <position position="364"/>
    </location>
</feature>
<dbReference type="Pfam" id="PF00246">
    <property type="entry name" value="Peptidase_M14"/>
    <property type="match status" value="1"/>
</dbReference>
<dbReference type="GO" id="GO:0008270">
    <property type="term" value="F:zinc ion binding"/>
    <property type="evidence" value="ECO:0007669"/>
    <property type="project" value="InterPro"/>
</dbReference>
<evidence type="ECO:0000256" key="12">
    <source>
        <dbReference type="PROSITE-ProRule" id="PRU01379"/>
    </source>
</evidence>
<dbReference type="InterPro" id="IPR000834">
    <property type="entry name" value="Peptidase_M14"/>
</dbReference>
<dbReference type="SMART" id="SM00631">
    <property type="entry name" value="Zn_pept"/>
    <property type="match status" value="1"/>
</dbReference>
<comment type="catalytic activity">
    <reaction evidence="10">
        <text>Releases a C-terminal residue, which may be hydrophobic or positively charged.</text>
        <dbReference type="EC" id="3.4.17.18"/>
    </reaction>
</comment>
<dbReference type="Pfam" id="PF20773">
    <property type="entry name" value="InhA-like_MAM"/>
    <property type="match status" value="1"/>
</dbReference>
<sequence length="743" mass="83536">MKRTILLISTIFVIGAAQDMIVRVYAPSWQDLKRVDEKSLDIAAGRHGEWFDLVVDQYGLDKVIASGLPYEVTIYSLEHAKDQVRGYYLSYTEITDSLRNLAQNNASICILDSLPFPTYEGRWIYGVKISDNPQLEEDEPGFTIDGCHHSREWATPQAVLFFADSMMRSYGNVPEITDIIDETQIYCFPLINVDGYVYDYPGGNMWRKNREPFGGSIGADPNRNYGGALNGETDGYWGAADEGQLTHRPSASTFCGAFAFSGDEVWAYTTYIREHKIVTGFSLHSYGEQVMYPWGYKLQRTPDSILYDQKGAHMANMMQCLSSGTYTPGPSYSNPYPTAGNTRDWVYGYNHYVAGLSTLFYGAEIGTTFYQPPSDLDFVSHQVFKAAKYLAGFADSLMITTEGIVPSPLIYPVDTTGSDFTLSWHARNPAHNNPLYWELIELSNPAVIEDSLESGTNRWILQGFTLSTTQAHSGDYSYFSGNANEMNNAVQTAHPFMVNPEDSVTFWCWYDLETNYDVTVVEVSENTKEWFNLDTTRFNGNSGGWVRKAYSLQDWLGKSVYIRFRAMTDGSVLNNGFYVDDVYPVCLFNDVDTVATDITDTLYDFVDHPAGEYFYLVRGFNTTWGWGDYSCLARVEVSVGIDQGDIANPTETISSISLLQNPSTNQLRISYTLGNVDPEAARLSIYDATGRLVKSFRIEPNATRNTVAWNCYDESGEAVPNGIYFVQLESGNDHYVKKAILLR</sequence>
<accession>A0A0S8FR07</accession>
<dbReference type="InterPro" id="IPR033810">
    <property type="entry name" value="Carboxypeptidase_T"/>
</dbReference>
<evidence type="ECO:0000259" key="13">
    <source>
        <dbReference type="PROSITE" id="PS52035"/>
    </source>
</evidence>
<dbReference type="PROSITE" id="PS52035">
    <property type="entry name" value="PEPTIDASE_M14"/>
    <property type="match status" value="1"/>
</dbReference>
<gene>
    <name evidence="14" type="ORF">AMJ83_08130</name>
</gene>
<dbReference type="Gene3D" id="3.40.630.10">
    <property type="entry name" value="Zn peptidases"/>
    <property type="match status" value="1"/>
</dbReference>
<dbReference type="Gene3D" id="2.60.40.4070">
    <property type="match status" value="1"/>
</dbReference>
<dbReference type="GO" id="GO:0005615">
    <property type="term" value="C:extracellular space"/>
    <property type="evidence" value="ECO:0007669"/>
    <property type="project" value="TreeGrafter"/>
</dbReference>
<name>A0A0S8FR07_UNCW3</name>
<dbReference type="CDD" id="cd03859">
    <property type="entry name" value="M14_CPT"/>
    <property type="match status" value="1"/>
</dbReference>
<dbReference type="SUPFAM" id="SSF53187">
    <property type="entry name" value="Zn-dependent exopeptidases"/>
    <property type="match status" value="1"/>
</dbReference>
<evidence type="ECO:0000256" key="1">
    <source>
        <dbReference type="ARBA" id="ARBA00001947"/>
    </source>
</evidence>
<protein>
    <recommendedName>
        <fullName evidence="11">carboxypeptidase T</fullName>
        <ecNumber evidence="11">3.4.17.18</ecNumber>
    </recommendedName>
</protein>
<dbReference type="PANTHER" id="PTHR11705">
    <property type="entry name" value="PROTEASE FAMILY M14 CARBOXYPEPTIDASE A,B"/>
    <property type="match status" value="1"/>
</dbReference>
<comment type="cofactor">
    <cofactor evidence="1">
        <name>Zn(2+)</name>
        <dbReference type="ChEBI" id="CHEBI:29105"/>
    </cofactor>
</comment>
<dbReference type="FunFam" id="3.40.630.10:FF:000084">
    <property type="entry name" value="Carboxypeptidase B2"/>
    <property type="match status" value="1"/>
</dbReference>
<evidence type="ECO:0000256" key="7">
    <source>
        <dbReference type="ARBA" id="ARBA00022801"/>
    </source>
</evidence>
<keyword evidence="9" id="KW-0482">Metalloprotease</keyword>
<organism evidence="14 15">
    <name type="scientific">candidate division WOR_3 bacterium SM23_42</name>
    <dbReference type="NCBI Taxonomy" id="1703779"/>
    <lineage>
        <taxon>Bacteria</taxon>
        <taxon>Bacteria division WOR-3</taxon>
    </lineage>
</organism>
<dbReference type="NCBIfam" id="TIGR04183">
    <property type="entry name" value="Por_Secre_tail"/>
    <property type="match status" value="1"/>
</dbReference>
<dbReference type="EMBL" id="LJUJ01000017">
    <property type="protein sequence ID" value="KPK63200.1"/>
    <property type="molecule type" value="Genomic_DNA"/>
</dbReference>